<reference evidence="2" key="1">
    <citation type="journal article" date="2022" name="bioRxiv">
        <title>Sequencing and chromosome-scale assembly of the giantPleurodeles waltlgenome.</title>
        <authorList>
            <person name="Brown T."/>
            <person name="Elewa A."/>
            <person name="Iarovenko S."/>
            <person name="Subramanian E."/>
            <person name="Araus A.J."/>
            <person name="Petzold A."/>
            <person name="Susuki M."/>
            <person name="Suzuki K.-i.T."/>
            <person name="Hayashi T."/>
            <person name="Toyoda A."/>
            <person name="Oliveira C."/>
            <person name="Osipova E."/>
            <person name="Leigh N.D."/>
            <person name="Simon A."/>
            <person name="Yun M.H."/>
        </authorList>
    </citation>
    <scope>NUCLEOTIDE SEQUENCE</scope>
    <source>
        <strain evidence="2">20211129_DDA</strain>
        <tissue evidence="2">Liver</tissue>
    </source>
</reference>
<dbReference type="Proteomes" id="UP001066276">
    <property type="component" value="Chromosome 10"/>
</dbReference>
<proteinExistence type="predicted"/>
<sequence length="110" mass="11667">MLASHIHSAGLPYDLKPPEVPEGVTSASVRRRATKETFDDCFGKWDCSSSDVVPRRPLMLASRGGPIVMAACRGMALEDNVAADDLAVATDWGALRLLADSSTLPTSVPV</sequence>
<gene>
    <name evidence="2" type="ORF">NDU88_000734</name>
</gene>
<comment type="caution">
    <text evidence="2">The sequence shown here is derived from an EMBL/GenBank/DDBJ whole genome shotgun (WGS) entry which is preliminary data.</text>
</comment>
<dbReference type="AlphaFoldDB" id="A0AAV7LX61"/>
<dbReference type="EMBL" id="JANPWB010000014">
    <property type="protein sequence ID" value="KAJ1095573.1"/>
    <property type="molecule type" value="Genomic_DNA"/>
</dbReference>
<evidence type="ECO:0000313" key="3">
    <source>
        <dbReference type="Proteomes" id="UP001066276"/>
    </source>
</evidence>
<feature type="region of interest" description="Disordered" evidence="1">
    <location>
        <begin position="1"/>
        <end position="28"/>
    </location>
</feature>
<evidence type="ECO:0000256" key="1">
    <source>
        <dbReference type="SAM" id="MobiDB-lite"/>
    </source>
</evidence>
<name>A0AAV7LX61_PLEWA</name>
<organism evidence="2 3">
    <name type="scientific">Pleurodeles waltl</name>
    <name type="common">Iberian ribbed newt</name>
    <dbReference type="NCBI Taxonomy" id="8319"/>
    <lineage>
        <taxon>Eukaryota</taxon>
        <taxon>Metazoa</taxon>
        <taxon>Chordata</taxon>
        <taxon>Craniata</taxon>
        <taxon>Vertebrata</taxon>
        <taxon>Euteleostomi</taxon>
        <taxon>Amphibia</taxon>
        <taxon>Batrachia</taxon>
        <taxon>Caudata</taxon>
        <taxon>Salamandroidea</taxon>
        <taxon>Salamandridae</taxon>
        <taxon>Pleurodelinae</taxon>
        <taxon>Pleurodeles</taxon>
    </lineage>
</organism>
<accession>A0AAV7LX61</accession>
<keyword evidence="3" id="KW-1185">Reference proteome</keyword>
<protein>
    <submittedName>
        <fullName evidence="2">Uncharacterized protein</fullName>
    </submittedName>
</protein>
<evidence type="ECO:0000313" key="2">
    <source>
        <dbReference type="EMBL" id="KAJ1095573.1"/>
    </source>
</evidence>